<evidence type="ECO:0000313" key="3">
    <source>
        <dbReference type="EMBL" id="OGE94392.1"/>
    </source>
</evidence>
<feature type="transmembrane region" description="Helical" evidence="2">
    <location>
        <begin position="12"/>
        <end position="32"/>
    </location>
</feature>
<dbReference type="Pfam" id="PF04977">
    <property type="entry name" value="DivIC"/>
    <property type="match status" value="1"/>
</dbReference>
<protein>
    <recommendedName>
        <fullName evidence="5">Septum formation initiator</fullName>
    </recommendedName>
</protein>
<dbReference type="Proteomes" id="UP000177281">
    <property type="component" value="Unassembled WGS sequence"/>
</dbReference>
<evidence type="ECO:0008006" key="5">
    <source>
        <dbReference type="Google" id="ProtNLM"/>
    </source>
</evidence>
<comment type="caution">
    <text evidence="3">The sequence shown here is derived from an EMBL/GenBank/DDBJ whole genome shotgun (WGS) entry which is preliminary data.</text>
</comment>
<keyword evidence="2" id="KW-0812">Transmembrane</keyword>
<proteinExistence type="predicted"/>
<dbReference type="AlphaFoldDB" id="A0A1F5PXF9"/>
<dbReference type="InterPro" id="IPR007060">
    <property type="entry name" value="FtsL/DivIC"/>
</dbReference>
<dbReference type="STRING" id="1817841.A3B10_01145"/>
<keyword evidence="2" id="KW-0472">Membrane</keyword>
<keyword evidence="2" id="KW-1133">Transmembrane helix</keyword>
<reference evidence="3 4" key="1">
    <citation type="journal article" date="2016" name="Nat. Commun.">
        <title>Thousands of microbial genomes shed light on interconnected biogeochemical processes in an aquifer system.</title>
        <authorList>
            <person name="Anantharaman K."/>
            <person name="Brown C.T."/>
            <person name="Hug L.A."/>
            <person name="Sharon I."/>
            <person name="Castelle C.J."/>
            <person name="Probst A.J."/>
            <person name="Thomas B.C."/>
            <person name="Singh A."/>
            <person name="Wilkins M.J."/>
            <person name="Karaoz U."/>
            <person name="Brodie E.L."/>
            <person name="Williams K.H."/>
            <person name="Hubbard S.S."/>
            <person name="Banfield J.F."/>
        </authorList>
    </citation>
    <scope>NUCLEOTIDE SEQUENCE [LARGE SCALE GENOMIC DNA]</scope>
</reference>
<evidence type="ECO:0000256" key="1">
    <source>
        <dbReference type="SAM" id="Coils"/>
    </source>
</evidence>
<evidence type="ECO:0000256" key="2">
    <source>
        <dbReference type="SAM" id="Phobius"/>
    </source>
</evidence>
<evidence type="ECO:0000313" key="4">
    <source>
        <dbReference type="Proteomes" id="UP000177281"/>
    </source>
</evidence>
<name>A0A1F5PXF9_9BACT</name>
<organism evidence="3 4">
    <name type="scientific">Candidatus Doudnabacteria bacterium RIFCSPLOWO2_01_FULL_44_21</name>
    <dbReference type="NCBI Taxonomy" id="1817841"/>
    <lineage>
        <taxon>Bacteria</taxon>
        <taxon>Candidatus Doudnaibacteriota</taxon>
    </lineage>
</organism>
<feature type="coiled-coil region" evidence="1">
    <location>
        <begin position="34"/>
        <end position="61"/>
    </location>
</feature>
<sequence>MSWQTLLKTKTATWLLTAVLLIVAFISFRMYLQKKEVDAEINKLEQQAENIKNDNERLSGLIKYLNTPEYQEKAAREQLNLKKEGEFVVVLPTGNPGEVAGQSNEQDKSNPEKWFDYFFSN</sequence>
<accession>A0A1F5PXF9</accession>
<gene>
    <name evidence="3" type="ORF">A3B10_01145</name>
</gene>
<dbReference type="EMBL" id="MFFB01000018">
    <property type="protein sequence ID" value="OGE94392.1"/>
    <property type="molecule type" value="Genomic_DNA"/>
</dbReference>
<keyword evidence="1" id="KW-0175">Coiled coil</keyword>